<feature type="non-terminal residue" evidence="1">
    <location>
        <position position="1"/>
    </location>
</feature>
<organism evidence="1 2">
    <name type="scientific">Colletotrichum orchidophilum</name>
    <dbReference type="NCBI Taxonomy" id="1209926"/>
    <lineage>
        <taxon>Eukaryota</taxon>
        <taxon>Fungi</taxon>
        <taxon>Dikarya</taxon>
        <taxon>Ascomycota</taxon>
        <taxon>Pezizomycotina</taxon>
        <taxon>Sordariomycetes</taxon>
        <taxon>Hypocreomycetidae</taxon>
        <taxon>Glomerellales</taxon>
        <taxon>Glomerellaceae</taxon>
        <taxon>Colletotrichum</taxon>
    </lineage>
</organism>
<sequence length="53" mass="5687">VQPSFRAASLSNARLSISLGSGSAIRSGTSSWSPTRARLLWLRGGFAEDKDQH</sequence>
<reference evidence="1 2" key="1">
    <citation type="submission" date="2016-09" db="EMBL/GenBank/DDBJ databases">
        <authorList>
            <person name="Capua I."/>
            <person name="De Benedictis P."/>
            <person name="Joannis T."/>
            <person name="Lombin L.H."/>
            <person name="Cattoli G."/>
        </authorList>
    </citation>
    <scope>NUCLEOTIDE SEQUENCE [LARGE SCALE GENOMIC DNA]</scope>
    <source>
        <strain evidence="1 2">IMI 309357</strain>
    </source>
</reference>
<protein>
    <submittedName>
        <fullName evidence="1">Uncharacterized protein</fullName>
    </submittedName>
</protein>
<accession>A0A1G4AVA6</accession>
<dbReference type="RefSeq" id="XP_022470276.1">
    <property type="nucleotide sequence ID" value="XM_022623221.1"/>
</dbReference>
<dbReference type="EMBL" id="MJBS01000128">
    <property type="protein sequence ID" value="OHE93109.1"/>
    <property type="molecule type" value="Genomic_DNA"/>
</dbReference>
<name>A0A1G4AVA6_9PEZI</name>
<dbReference type="Proteomes" id="UP000176998">
    <property type="component" value="Unassembled WGS sequence"/>
</dbReference>
<proteinExistence type="predicted"/>
<gene>
    <name evidence="1" type="ORF">CORC01_11598</name>
</gene>
<comment type="caution">
    <text evidence="1">The sequence shown here is derived from an EMBL/GenBank/DDBJ whole genome shotgun (WGS) entry which is preliminary data.</text>
</comment>
<evidence type="ECO:0000313" key="1">
    <source>
        <dbReference type="EMBL" id="OHE93109.1"/>
    </source>
</evidence>
<evidence type="ECO:0000313" key="2">
    <source>
        <dbReference type="Proteomes" id="UP000176998"/>
    </source>
</evidence>
<keyword evidence="2" id="KW-1185">Reference proteome</keyword>
<dbReference type="GeneID" id="34564731"/>
<dbReference type="AlphaFoldDB" id="A0A1G4AVA6"/>